<protein>
    <submittedName>
        <fullName evidence="3">Polyphosphate kinase</fullName>
    </submittedName>
</protein>
<proteinExistence type="predicted"/>
<accession>A0A7Y0HTF4</accession>
<dbReference type="GO" id="GO:0016776">
    <property type="term" value="F:phosphotransferase activity, phosphate group as acceptor"/>
    <property type="evidence" value="ECO:0007669"/>
    <property type="project" value="InterPro"/>
</dbReference>
<dbReference type="AlphaFoldDB" id="A0A7Y0HTF4"/>
<feature type="compositionally biased region" description="Basic and acidic residues" evidence="1">
    <location>
        <begin position="1"/>
        <end position="34"/>
    </location>
</feature>
<dbReference type="RefSeq" id="WP_169171670.1">
    <property type="nucleotide sequence ID" value="NZ_JAAIII010000002.1"/>
</dbReference>
<gene>
    <name evidence="3" type="ORF">G1C95_0804</name>
</gene>
<keyword evidence="4" id="KW-1185">Reference proteome</keyword>
<feature type="region of interest" description="Disordered" evidence="1">
    <location>
        <begin position="1"/>
        <end position="61"/>
    </location>
</feature>
<sequence>MTNSKDASKDAQDKTGKPNKPDKIGKPDKIDKLGKTGKLGKLGKPDRPDKPDKPSKKTSRAIDKALDKAEEGLAKLDSIHQIGSHATGHERLAQAAKSSALLSSVWSAPPAERLRYNPEPTTHTADRPIAWTLDTIHGGETPGFHGDKSDGERFIHISSTEISRYQRLLYANGTHSATSTRPADADNDAAAADGASPRSNNRLLIVLQGMDASGKGGIVKHVFRQGNPMGIHYHGFGAPSEEEASHDFLWRIKRELPQAGWIGVFDRSHYEDVVMPQVWGTAPERVWRARYDRINEFEAKLAASGCSIIKIFLVISPEEQRRHFLSRLDDPTKRWKFAMSDLDARERWDDYMTAWSRTFALTSTNEAPWYLVPADNRWYSRAVVSELLRTTLAGLGLQWPPLAADVDLQQVRRRLGDWLND</sequence>
<dbReference type="PANTHER" id="PTHR34383:SF3">
    <property type="entry name" value="POLYPHOSPHATE:AMP PHOSPHOTRANSFERASE"/>
    <property type="match status" value="1"/>
</dbReference>
<feature type="region of interest" description="Disordered" evidence="1">
    <location>
        <begin position="176"/>
        <end position="196"/>
    </location>
</feature>
<dbReference type="GO" id="GO:0016301">
    <property type="term" value="F:kinase activity"/>
    <property type="evidence" value="ECO:0007669"/>
    <property type="project" value="UniProtKB-KW"/>
</dbReference>
<dbReference type="InterPro" id="IPR022488">
    <property type="entry name" value="PPK2-related"/>
</dbReference>
<organism evidence="3 4">
    <name type="scientific">Bifidobacterium oedipodis</name>
    <dbReference type="NCBI Taxonomy" id="2675322"/>
    <lineage>
        <taxon>Bacteria</taxon>
        <taxon>Bacillati</taxon>
        <taxon>Actinomycetota</taxon>
        <taxon>Actinomycetes</taxon>
        <taxon>Bifidobacteriales</taxon>
        <taxon>Bifidobacteriaceae</taxon>
        <taxon>Bifidobacterium</taxon>
    </lineage>
</organism>
<dbReference type="Gene3D" id="3.40.50.300">
    <property type="entry name" value="P-loop containing nucleotide triphosphate hydrolases"/>
    <property type="match status" value="1"/>
</dbReference>
<evidence type="ECO:0000313" key="3">
    <source>
        <dbReference type="EMBL" id="NMM93619.1"/>
    </source>
</evidence>
<keyword evidence="3" id="KW-0808">Transferase</keyword>
<dbReference type="InterPro" id="IPR027417">
    <property type="entry name" value="P-loop_NTPase"/>
</dbReference>
<reference evidence="3 4" key="1">
    <citation type="submission" date="2020-02" db="EMBL/GenBank/DDBJ databases">
        <title>Characterization of phylogenetic diversity of novel bifidobacterial species isolated in Czech ZOOs.</title>
        <authorList>
            <person name="Lugli G.A."/>
            <person name="Vera N.B."/>
            <person name="Ventura M."/>
        </authorList>
    </citation>
    <scope>NUCLEOTIDE SEQUENCE [LARGE SCALE GENOMIC DNA]</scope>
    <source>
        <strain evidence="3 4">DSM 109957</strain>
    </source>
</reference>
<dbReference type="Proteomes" id="UP000532194">
    <property type="component" value="Unassembled WGS sequence"/>
</dbReference>
<dbReference type="PANTHER" id="PTHR34383">
    <property type="entry name" value="POLYPHOSPHATE:AMP PHOSPHOTRANSFERASE-RELATED"/>
    <property type="match status" value="1"/>
</dbReference>
<dbReference type="GO" id="GO:0006797">
    <property type="term" value="P:polyphosphate metabolic process"/>
    <property type="evidence" value="ECO:0007669"/>
    <property type="project" value="InterPro"/>
</dbReference>
<comment type="caution">
    <text evidence="3">The sequence shown here is derived from an EMBL/GenBank/DDBJ whole genome shotgun (WGS) entry which is preliminary data.</text>
</comment>
<evidence type="ECO:0000313" key="4">
    <source>
        <dbReference type="Proteomes" id="UP000532194"/>
    </source>
</evidence>
<feature type="compositionally biased region" description="Basic and acidic residues" evidence="1">
    <location>
        <begin position="43"/>
        <end position="61"/>
    </location>
</feature>
<dbReference type="EMBL" id="JAAIII010000002">
    <property type="protein sequence ID" value="NMM93619.1"/>
    <property type="molecule type" value="Genomic_DNA"/>
</dbReference>
<keyword evidence="3" id="KW-0418">Kinase</keyword>
<dbReference type="NCBIfam" id="TIGR03709">
    <property type="entry name" value="PPK2_rel_1"/>
    <property type="match status" value="1"/>
</dbReference>
<name>A0A7Y0HTF4_9BIFI</name>
<feature type="domain" description="Polyphosphate kinase-2-related" evidence="2">
    <location>
        <begin position="199"/>
        <end position="390"/>
    </location>
</feature>
<dbReference type="Pfam" id="PF03976">
    <property type="entry name" value="PPK2"/>
    <property type="match status" value="1"/>
</dbReference>
<dbReference type="SUPFAM" id="SSF52540">
    <property type="entry name" value="P-loop containing nucleoside triphosphate hydrolases"/>
    <property type="match status" value="1"/>
</dbReference>
<evidence type="ECO:0000259" key="2">
    <source>
        <dbReference type="Pfam" id="PF03976"/>
    </source>
</evidence>
<dbReference type="InterPro" id="IPR022300">
    <property type="entry name" value="PPK2-rel_1"/>
</dbReference>
<evidence type="ECO:0000256" key="1">
    <source>
        <dbReference type="SAM" id="MobiDB-lite"/>
    </source>
</evidence>